<accession>A0A2K3E228</accession>
<dbReference type="GeneID" id="5725583"/>
<feature type="compositionally biased region" description="Low complexity" evidence="7">
    <location>
        <begin position="404"/>
        <end position="413"/>
    </location>
</feature>
<feature type="compositionally biased region" description="Low complexity" evidence="7">
    <location>
        <begin position="1801"/>
        <end position="1810"/>
    </location>
</feature>
<dbReference type="Gene3D" id="1.10.287.70">
    <property type="match status" value="1"/>
</dbReference>
<feature type="compositionally biased region" description="Low complexity" evidence="7">
    <location>
        <begin position="569"/>
        <end position="583"/>
    </location>
</feature>
<dbReference type="KEGG" id="cre:CHLRE_02g098750v5"/>
<dbReference type="GO" id="GO:0042391">
    <property type="term" value="P:regulation of membrane potential"/>
    <property type="evidence" value="ECO:0000318"/>
    <property type="project" value="GO_Central"/>
</dbReference>
<feature type="region of interest" description="Disordered" evidence="7">
    <location>
        <begin position="38"/>
        <end position="67"/>
    </location>
</feature>
<dbReference type="FunFam" id="1.10.287.70:FF:000123">
    <property type="entry name" value="Potassium channel KAT3"/>
    <property type="match status" value="1"/>
</dbReference>
<dbReference type="Gene3D" id="2.60.120.10">
    <property type="entry name" value="Jelly Rolls"/>
    <property type="match status" value="1"/>
</dbReference>
<dbReference type="CDD" id="cd00038">
    <property type="entry name" value="CAP_ED"/>
    <property type="match status" value="1"/>
</dbReference>
<feature type="compositionally biased region" description="Low complexity" evidence="7">
    <location>
        <begin position="474"/>
        <end position="487"/>
    </location>
</feature>
<dbReference type="Pfam" id="PF00520">
    <property type="entry name" value="Ion_trans"/>
    <property type="match status" value="1"/>
</dbReference>
<feature type="domain" description="Cyclic nucleotide-binding" evidence="9">
    <location>
        <begin position="979"/>
        <end position="1073"/>
    </location>
</feature>
<feature type="compositionally biased region" description="Low complexity" evidence="7">
    <location>
        <begin position="2044"/>
        <end position="2058"/>
    </location>
</feature>
<keyword evidence="2" id="KW-0813">Transport</keyword>
<dbReference type="InterPro" id="IPR014710">
    <property type="entry name" value="RmlC-like_jellyroll"/>
</dbReference>
<feature type="region of interest" description="Disordered" evidence="7">
    <location>
        <begin position="275"/>
        <end position="316"/>
    </location>
</feature>
<evidence type="ECO:0000313" key="10">
    <source>
        <dbReference type="EMBL" id="PNW86860.1"/>
    </source>
</evidence>
<dbReference type="InterPro" id="IPR050818">
    <property type="entry name" value="KCNH_animal-type"/>
</dbReference>
<sequence>MAEGAFLLENLYEKADYLISALRNEAPGAAARSAQLANAPSVQPRAETAAGGQGHTETLSWQPKGKLNAHRTSAITSAAALQDFLLQTAPEPMAGPLLAPTSSVAVGGGPSHRRLVAAPSTRLRRGISRRVDSLHHAPLAALDPFDESEGGAESGGGGAPGLDNRPLRGVNTRANTHGIASTPGMASTHAFTTGLGYVASHHPASLPGMVAAAAASPGLPLPLPPHPSVGRGSGRPASSDGMATRRAPSGSGMLGSTGSVSGMANTPLLAELLEPTSTSLSPVKLRELQRRPSAKPSRRSGGGGGGSAAAAGTDSGPADRMLFSSASLEAAVTQEALAALLTSMDGGLGGDVGWVAPKVLHQPQTPLSSPSGAGGQMHVPTGTGFGHSTGTGMAGGQGRRRPLRQPSRLGPQPAVGREQLPLLQTGSDLETDAEAEAGKGKAQSPKRMPNGTGFGAGTDPAIVPATGPAGGAAGAPQDAAVEPAAGAARNGAGGVRLAEPGGSARVAGDSPALVAANAAATGKPSTSWGSWFKRGVAVHPDVEEPRAQDRQQGRKPVSAWQPPPPPATAPGSGSGRSISTSSIVRRRRPWPALCRDGETATATATGSTSLDPDHPAATRQESLGRRSSHSHHPHLLSRPWHTFPLEWAKVLDGWLPMWTPSPGRSAWDVLVLLLLLFTAVEVPLEAGFPNQMGHVAGLAATHVGVLVVFWVDIVVQFRTAYVSDAGELVRESGAVAANYARTWLAPDLLSSMPWGEILKLALGTHRPGVGVLASLLRLPRLLRLMRLLRQLDRVRYANVVRMGRLLVLVLMVSHWTACLWHGLAHWLDGWPWLFGMAGLRPADPLITQYSYSIYYSLVLVVGGDNLPANNNLERAFMIVMLVAGSILYALVVSNMAFLVANFNSLSSRYKSKAALAADALRYIGAPEEQRQRVAEYYDFLISNDHPGPEADGFINELPRGLVQDIKWALYAGAFHGLPLFGGCNEAFMAALQARLTLAAYTPGEVIYRALDVGRDMYIMRRGCVALLHAGSCDMADLMSPGDAFGELALLPDLAARRRMHTAVVLQPTDVVVLAARDVVAVCKDHPDAGAIVQDRLYQRYSSVLAGGPTAYLFQDFLNAIGSYDDDELMYGNDVVEDWFQSGGQQLRLSDAQLAALSAAAAAQAEAAQGAEGAAGARKGQQHAAEAKEKAEAKKEEEGEEKVDGVVDGEEGMLDSEAALLAALEGESPKISPVTDSAAADLVRRGGSSVSSWASYLEAADGRGSGGGGTVRNGLGRGRVGSGTVGAAGAAGSPGGVGSGAGAGLGTSTVRSLGSGGGGGGGGGGGLRAPVVPKSRLLSLRRAKAAAGLLPEGGAPSTVLEGSVERVESEGTAEAAGAVVAAAAQAGRKAPSSSRSSLTPDLDPEATSPTARAPAALLHDSADLSRAGGSGVGGGSGSSAVTTRADGGPDGASSLQHADVWAQVVAGTQGGERAAAAATHGGESRGGLDVGGHGVTDLLMSTAGSALAEFADMQPPSAATPVPLLAPAPEPAAAAAGPPVGTAQAQPQVRPERQPAQQEAKQLGPLTRKGGAPAAPSAGAADAAGPAAGPAPGVSAAAVLRKLTAGTASVGGDGSASNALGLADAGSHAAAAPAGGKDKSRTKVLPAPPVAPLPPAPPPLPPGAPKPPPSAAQASRAAAAAEARGGGTGAGGASSPTPPPSALTAHQRARQNGTSNGRAQNPYLLPTPGVAAATTATARERGARNGAAAAAATPPTGTAAAAAATVAAASGAEAPLSRSVQTPPPTAQGMLLDSAASSSIPGGAAAAVSSSPGGGATATGATAAASGGSIHVLRRLASSIIRRFNGSVSAAAERDDDDAAASSAAAGAAAGAAAADGAEVDAGLSDVRVMSNLPLADASPVATSNGYGIGTHAIVRVINRLHSITQDGPRSGAASPLAGTSTRQRLTAGSYGPASRRHLLGVAAIGGDGVAAAASPSAAHFRRHSIGGSRPTSHSELPDWVLAGRSSAGGDGGRAPSSAAPSDRLTVGRGSGSGMVSTTPDWIVARASRQASRAQRASRGQWHAGGGADAGHAASTVPGGPVGAGAGAGSGTGAGAGAMAGGAPADVAHAMQTLALALGVGVEGSGGAVAATGINSAAAGAARGTTGGGILAAGPSATRAAAAMALELLLLQPGQKDLLLALADAVVRRFGADAVPSAREATREAAANGAAQVEARLGKSLRTVMGSLGVIEQLLSRLDAMAVTAKRRLAAIEHAAVEAAGDGVLAPNLLGVLDTESSDGLATALERLRGAAEPSAEDNNINNLPVPGARASAAVAAATVLTMLPPQPPLPPPTASSMGVAATAAAMVATACAAPPARQLVAGGPMPKVQSLQNLSTLAGEEVSGHGATAYAARTSGCGGMSGSGAAAAAAALPAPASGSGMPTFSSLGHVGFLPSASRSHRNLQSSVPSEATLSAANASGGGGAGRGATGAGSESSPWQTANVAASVGLGLLERSRSLHRRASLSVHTTADALAGMLPRVSEHAMAAAAAASPPGSENGSPRASYSTAAVRRQSVGQVQALLLMSASSTGGVEADSALLAARPASGRGSRRGSMELLLAAAVAAASEGGSHRGSGAGSGTESDGPRASRTGMGAAATTMAEAQVMGSTGGVGRRGPVSLGRSRSLLGRRSSAVQMSDAAVTSPDDVAAASQHAAAAAAAALAAVAEQGAYAVSMSDADAGAAAAAATAAVAAAVRTVDGELLDAQHRQARRPQRSFTAAAEAAGLRNSSSTADGTGLPGGRLTFGGGGLVSTALRTAVLNDNITGLGGKGSGGGATAGGGAAHGGGFRPSALLPSQRPGARRAPLKLGSGAAMSGGGGGGGGAGESSSYFAHSGHGSTDGGGVEESGVSVTGGGGRRAAPFRRASTSTTLQVASRAASMSAAAQGGLPTINTATAAAAAMAAAAAGAGPTHRRSQPQVESLGLDVLELRQPSRTAAARKARRGEAAAAAAAAALAAEIDAEIDAEW</sequence>
<feature type="compositionally biased region" description="Basic and acidic residues" evidence="7">
    <location>
        <begin position="1184"/>
        <end position="1203"/>
    </location>
</feature>
<dbReference type="OrthoDB" id="426293at2759"/>
<feature type="compositionally biased region" description="Gly residues" evidence="7">
    <location>
        <begin position="2853"/>
        <end position="2864"/>
    </location>
</feature>
<dbReference type="ExpressionAtlas" id="A0A2K3E228">
    <property type="expression patterns" value="baseline"/>
</dbReference>
<keyword evidence="4 8" id="KW-1133">Transmembrane helix</keyword>
<dbReference type="GO" id="GO:0071805">
    <property type="term" value="P:potassium ion transmembrane transport"/>
    <property type="evidence" value="ECO:0000318"/>
    <property type="project" value="GO_Central"/>
</dbReference>
<dbReference type="Pfam" id="PF00027">
    <property type="entry name" value="cNMP_binding"/>
    <property type="match status" value="1"/>
</dbReference>
<name>A0A2K3E228_CHLRE</name>
<feature type="region of interest" description="Disordered" evidence="7">
    <location>
        <begin position="1386"/>
        <end position="1409"/>
    </location>
</feature>
<feature type="region of interest" description="Disordered" evidence="7">
    <location>
        <begin position="2527"/>
        <end position="2548"/>
    </location>
</feature>
<organism evidence="10 11">
    <name type="scientific">Chlamydomonas reinhardtii</name>
    <name type="common">Chlamydomonas smithii</name>
    <dbReference type="NCBI Taxonomy" id="3055"/>
    <lineage>
        <taxon>Eukaryota</taxon>
        <taxon>Viridiplantae</taxon>
        <taxon>Chlorophyta</taxon>
        <taxon>core chlorophytes</taxon>
        <taxon>Chlorophyceae</taxon>
        <taxon>CS clade</taxon>
        <taxon>Chlamydomonadales</taxon>
        <taxon>Chlamydomonadaceae</taxon>
        <taxon>Chlamydomonas</taxon>
    </lineage>
</organism>
<feature type="region of interest" description="Disordered" evidence="7">
    <location>
        <begin position="143"/>
        <end position="184"/>
    </location>
</feature>
<dbReference type="GO" id="GO:0005886">
    <property type="term" value="C:plasma membrane"/>
    <property type="evidence" value="ECO:0000318"/>
    <property type="project" value="GO_Central"/>
</dbReference>
<keyword evidence="6 8" id="KW-0472">Membrane</keyword>
<dbReference type="EMBL" id="CM008963">
    <property type="protein sequence ID" value="PNW86860.1"/>
    <property type="molecule type" value="Genomic_DNA"/>
</dbReference>
<comment type="subcellular location">
    <subcellularLocation>
        <location evidence="1">Membrane</location>
        <topology evidence="1">Multi-pass membrane protein</topology>
    </subcellularLocation>
</comment>
<feature type="region of interest" description="Disordered" evidence="7">
    <location>
        <begin position="221"/>
        <end position="261"/>
    </location>
</feature>
<feature type="region of interest" description="Disordered" evidence="7">
    <location>
        <begin position="1925"/>
        <end position="1951"/>
    </location>
</feature>
<feature type="compositionally biased region" description="Low complexity" evidence="7">
    <location>
        <begin position="1569"/>
        <end position="1591"/>
    </location>
</feature>
<dbReference type="PROSITE" id="PS50042">
    <property type="entry name" value="CNMP_BINDING_3"/>
    <property type="match status" value="1"/>
</dbReference>
<dbReference type="InterPro" id="IPR018490">
    <property type="entry name" value="cNMP-bd_dom_sf"/>
</dbReference>
<evidence type="ECO:0000256" key="7">
    <source>
        <dbReference type="SAM" id="MobiDB-lite"/>
    </source>
</evidence>
<feature type="region of interest" description="Disordered" evidence="7">
    <location>
        <begin position="1981"/>
        <end position="2081"/>
    </location>
</feature>
<feature type="region of interest" description="Disordered" evidence="7">
    <location>
        <begin position="384"/>
        <end position="487"/>
    </location>
</feature>
<dbReference type="Proteomes" id="UP000006906">
    <property type="component" value="Chromosome 2"/>
</dbReference>
<feature type="region of interest" description="Disordered" evidence="7">
    <location>
        <begin position="1520"/>
        <end position="1591"/>
    </location>
</feature>
<keyword evidence="3 8" id="KW-0812">Transmembrane</keyword>
<feature type="compositionally biased region" description="Polar residues" evidence="7">
    <location>
        <begin position="1709"/>
        <end position="1718"/>
    </location>
</feature>
<dbReference type="Gramene" id="PNW86860">
    <property type="protein sequence ID" value="PNW86860"/>
    <property type="gene ID" value="CHLRE_02g098750v5"/>
</dbReference>
<feature type="compositionally biased region" description="Polar residues" evidence="7">
    <location>
        <begin position="1937"/>
        <end position="1946"/>
    </location>
</feature>
<feature type="region of interest" description="Disordered" evidence="7">
    <location>
        <begin position="1172"/>
        <end position="1203"/>
    </location>
</feature>
<feature type="region of interest" description="Disordered" evidence="7">
    <location>
        <begin position="2811"/>
        <end position="2907"/>
    </location>
</feature>
<dbReference type="SMART" id="SM00100">
    <property type="entry name" value="cNMP"/>
    <property type="match status" value="1"/>
</dbReference>
<dbReference type="SUPFAM" id="SSF51206">
    <property type="entry name" value="cAMP-binding domain-like"/>
    <property type="match status" value="1"/>
</dbReference>
<feature type="compositionally biased region" description="Gly residues" evidence="7">
    <location>
        <begin position="2459"/>
        <end position="2470"/>
    </location>
</feature>
<feature type="compositionally biased region" description="Low complexity" evidence="7">
    <location>
        <begin position="1530"/>
        <end position="1546"/>
    </location>
</feature>
<feature type="transmembrane region" description="Helical" evidence="8">
    <location>
        <begin position="846"/>
        <end position="863"/>
    </location>
</feature>
<evidence type="ECO:0000256" key="3">
    <source>
        <dbReference type="ARBA" id="ARBA00022692"/>
    </source>
</evidence>
<evidence type="ECO:0000256" key="1">
    <source>
        <dbReference type="ARBA" id="ARBA00004141"/>
    </source>
</evidence>
<evidence type="ECO:0000256" key="5">
    <source>
        <dbReference type="ARBA" id="ARBA00023065"/>
    </source>
</evidence>
<feature type="compositionally biased region" description="Gly residues" evidence="7">
    <location>
        <begin position="1427"/>
        <end position="1436"/>
    </location>
</feature>
<reference evidence="10 11" key="1">
    <citation type="journal article" date="2007" name="Science">
        <title>The Chlamydomonas genome reveals the evolution of key animal and plant functions.</title>
        <authorList>
            <person name="Merchant S.S."/>
            <person name="Prochnik S.E."/>
            <person name="Vallon O."/>
            <person name="Harris E.H."/>
            <person name="Karpowicz S.J."/>
            <person name="Witman G.B."/>
            <person name="Terry A."/>
            <person name="Salamov A."/>
            <person name="Fritz-Laylin L.K."/>
            <person name="Marechal-Drouard L."/>
            <person name="Marshall W.F."/>
            <person name="Qu L.H."/>
            <person name="Nelson D.R."/>
            <person name="Sanderfoot A.A."/>
            <person name="Spalding M.H."/>
            <person name="Kapitonov V.V."/>
            <person name="Ren Q."/>
            <person name="Ferris P."/>
            <person name="Lindquist E."/>
            <person name="Shapiro H."/>
            <person name="Lucas S.M."/>
            <person name="Grimwood J."/>
            <person name="Schmutz J."/>
            <person name="Cardol P."/>
            <person name="Cerutti H."/>
            <person name="Chanfreau G."/>
            <person name="Chen C.L."/>
            <person name="Cognat V."/>
            <person name="Croft M.T."/>
            <person name="Dent R."/>
            <person name="Dutcher S."/>
            <person name="Fernandez E."/>
            <person name="Fukuzawa H."/>
            <person name="Gonzalez-Ballester D."/>
            <person name="Gonzalez-Halphen D."/>
            <person name="Hallmann A."/>
            <person name="Hanikenne M."/>
            <person name="Hippler M."/>
            <person name="Inwood W."/>
            <person name="Jabbari K."/>
            <person name="Kalanon M."/>
            <person name="Kuras R."/>
            <person name="Lefebvre P.A."/>
            <person name="Lemaire S.D."/>
            <person name="Lobanov A.V."/>
            <person name="Lohr M."/>
            <person name="Manuell A."/>
            <person name="Meier I."/>
            <person name="Mets L."/>
            <person name="Mittag M."/>
            <person name="Mittelmeier T."/>
            <person name="Moroney J.V."/>
            <person name="Moseley J."/>
            <person name="Napoli C."/>
            <person name="Nedelcu A.M."/>
            <person name="Niyogi K."/>
            <person name="Novoselov S.V."/>
            <person name="Paulsen I.T."/>
            <person name="Pazour G."/>
            <person name="Purton S."/>
            <person name="Ral J.P."/>
            <person name="Riano-Pachon D.M."/>
            <person name="Riekhof W."/>
            <person name="Rymarquis L."/>
            <person name="Schroda M."/>
            <person name="Stern D."/>
            <person name="Umen J."/>
            <person name="Willows R."/>
            <person name="Wilson N."/>
            <person name="Zimmer S.L."/>
            <person name="Allmer J."/>
            <person name="Balk J."/>
            <person name="Bisova K."/>
            <person name="Chen C.J."/>
            <person name="Elias M."/>
            <person name="Gendler K."/>
            <person name="Hauser C."/>
            <person name="Lamb M.R."/>
            <person name="Ledford H."/>
            <person name="Long J.C."/>
            <person name="Minagawa J."/>
            <person name="Page M.D."/>
            <person name="Pan J."/>
            <person name="Pootakham W."/>
            <person name="Roje S."/>
            <person name="Rose A."/>
            <person name="Stahlberg E."/>
            <person name="Terauchi A.M."/>
            <person name="Yang P."/>
            <person name="Ball S."/>
            <person name="Bowler C."/>
            <person name="Dieckmann C.L."/>
            <person name="Gladyshev V.N."/>
            <person name="Green P."/>
            <person name="Jorgensen R."/>
            <person name="Mayfield S."/>
            <person name="Mueller-Roeber B."/>
            <person name="Rajamani S."/>
            <person name="Sayre R.T."/>
            <person name="Brokstein P."/>
            <person name="Dubchak I."/>
            <person name="Goodstein D."/>
            <person name="Hornick L."/>
            <person name="Huang Y.W."/>
            <person name="Jhaveri J."/>
            <person name="Luo Y."/>
            <person name="Martinez D."/>
            <person name="Ngau W.C."/>
            <person name="Otillar B."/>
            <person name="Poliakov A."/>
            <person name="Porter A."/>
            <person name="Szajkowski L."/>
            <person name="Werner G."/>
            <person name="Zhou K."/>
            <person name="Grigoriev I.V."/>
            <person name="Rokhsar D.S."/>
            <person name="Grossman A.R."/>
        </authorList>
    </citation>
    <scope>NUCLEOTIDE SEQUENCE [LARGE SCALE GENOMIC DNA]</scope>
    <source>
        <strain evidence="11">CC-503</strain>
    </source>
</reference>
<feature type="region of interest" description="Disordered" evidence="7">
    <location>
        <begin position="1308"/>
        <end position="1327"/>
    </location>
</feature>
<evidence type="ECO:0000256" key="8">
    <source>
        <dbReference type="SAM" id="Phobius"/>
    </source>
</evidence>
<evidence type="ECO:0000256" key="4">
    <source>
        <dbReference type="ARBA" id="ARBA00022989"/>
    </source>
</evidence>
<feature type="compositionally biased region" description="Low complexity" evidence="7">
    <location>
        <begin position="1172"/>
        <end position="1183"/>
    </location>
</feature>
<feature type="compositionally biased region" description="Polar residues" evidence="7">
    <location>
        <begin position="2442"/>
        <end position="2452"/>
    </location>
</feature>
<feature type="transmembrane region" description="Helical" evidence="8">
    <location>
        <begin position="805"/>
        <end position="826"/>
    </location>
</feature>
<feature type="compositionally biased region" description="Low complexity" evidence="7">
    <location>
        <begin position="2013"/>
        <end position="2022"/>
    </location>
</feature>
<keyword evidence="5" id="KW-0406">Ion transport</keyword>
<evidence type="ECO:0000256" key="6">
    <source>
        <dbReference type="ARBA" id="ARBA00023136"/>
    </source>
</evidence>
<dbReference type="InterPro" id="IPR000595">
    <property type="entry name" value="cNMP-bd_dom"/>
</dbReference>
<evidence type="ECO:0000313" key="11">
    <source>
        <dbReference type="Proteomes" id="UP000006906"/>
    </source>
</evidence>
<proteinExistence type="predicted"/>
<dbReference type="InParanoid" id="A0A2K3E228"/>
<dbReference type="PANTHER" id="PTHR10217">
    <property type="entry name" value="VOLTAGE AND LIGAND GATED POTASSIUM CHANNEL"/>
    <property type="match status" value="1"/>
</dbReference>
<evidence type="ECO:0000259" key="9">
    <source>
        <dbReference type="PROSITE" id="PS50042"/>
    </source>
</evidence>
<feature type="compositionally biased region" description="Gly residues" evidence="7">
    <location>
        <begin position="2811"/>
        <end position="2827"/>
    </location>
</feature>
<feature type="compositionally biased region" description="Gly residues" evidence="7">
    <location>
        <begin position="384"/>
        <end position="397"/>
    </location>
</feature>
<feature type="region of interest" description="Disordered" evidence="7">
    <location>
        <begin position="1801"/>
        <end position="1821"/>
    </location>
</feature>
<protein>
    <recommendedName>
        <fullName evidence="9">Cyclic nucleotide-binding domain-containing protein</fullName>
    </recommendedName>
</protein>
<dbReference type="InterPro" id="IPR005821">
    <property type="entry name" value="Ion_trans_dom"/>
</dbReference>
<feature type="compositionally biased region" description="Low complexity" evidence="7">
    <location>
        <begin position="2069"/>
        <end position="2078"/>
    </location>
</feature>
<feature type="region of interest" description="Disordered" evidence="7">
    <location>
        <begin position="543"/>
        <end position="631"/>
    </location>
</feature>
<evidence type="ECO:0000256" key="2">
    <source>
        <dbReference type="ARBA" id="ARBA00022448"/>
    </source>
</evidence>
<feature type="compositionally biased region" description="Gly residues" evidence="7">
    <location>
        <begin position="1313"/>
        <end position="1326"/>
    </location>
</feature>
<gene>
    <name evidence="10" type="ORF">CHLRE_02g098750v5</name>
</gene>
<feature type="compositionally biased region" description="Gly residues" evidence="7">
    <location>
        <begin position="2877"/>
        <end position="2896"/>
    </location>
</feature>
<feature type="compositionally biased region" description="Polar residues" evidence="7">
    <location>
        <begin position="2535"/>
        <end position="2547"/>
    </location>
</feature>
<dbReference type="PANTHER" id="PTHR10217:SF435">
    <property type="entry name" value="POTASSIUM VOLTAGE-GATED CHANNEL PROTEIN EAG"/>
    <property type="match status" value="1"/>
</dbReference>
<feature type="transmembrane region" description="Helical" evidence="8">
    <location>
        <begin position="696"/>
        <end position="717"/>
    </location>
</feature>
<feature type="compositionally biased region" description="Pro residues" evidence="7">
    <location>
        <begin position="1645"/>
        <end position="1669"/>
    </location>
</feature>
<feature type="region of interest" description="Disordered" evidence="7">
    <location>
        <begin position="1628"/>
        <end position="1725"/>
    </location>
</feature>
<feature type="compositionally biased region" description="Low complexity" evidence="7">
    <location>
        <begin position="1670"/>
        <end position="1682"/>
    </location>
</feature>
<feature type="transmembrane region" description="Helical" evidence="8">
    <location>
        <begin position="875"/>
        <end position="900"/>
    </location>
</feature>
<feature type="region of interest" description="Disordered" evidence="7">
    <location>
        <begin position="1422"/>
        <end position="1453"/>
    </location>
</feature>
<feature type="region of interest" description="Disordered" evidence="7">
    <location>
        <begin position="2607"/>
        <end position="2633"/>
    </location>
</feature>
<feature type="region of interest" description="Disordered" evidence="7">
    <location>
        <begin position="2441"/>
        <end position="2477"/>
    </location>
</feature>
<dbReference type="SUPFAM" id="SSF81324">
    <property type="entry name" value="Voltage-gated potassium channels"/>
    <property type="match status" value="1"/>
</dbReference>
<dbReference type="GO" id="GO:0005249">
    <property type="term" value="F:voltage-gated potassium channel activity"/>
    <property type="evidence" value="ECO:0000318"/>
    <property type="project" value="GO_Central"/>
</dbReference>
<dbReference type="RefSeq" id="XP_042927310.1">
    <property type="nucleotide sequence ID" value="XM_043059676.1"/>
</dbReference>
<keyword evidence="11" id="KW-1185">Reference proteome</keyword>
<feature type="compositionally biased region" description="Basic and acidic residues" evidence="7">
    <location>
        <begin position="543"/>
        <end position="552"/>
    </location>
</feature>